<accession>A0A377FYA4</accession>
<dbReference type="InterPro" id="IPR010994">
    <property type="entry name" value="RuvA_2-like"/>
</dbReference>
<evidence type="ECO:0000313" key="3">
    <source>
        <dbReference type="Proteomes" id="UP000254060"/>
    </source>
</evidence>
<dbReference type="FunFam" id="2.40.50.140:FF:000051">
    <property type="entry name" value="RNA-binding transcriptional accessory protein"/>
    <property type="match status" value="1"/>
</dbReference>
<dbReference type="GO" id="GO:0005737">
    <property type="term" value="C:cytoplasm"/>
    <property type="evidence" value="ECO:0007669"/>
    <property type="project" value="UniProtKB-ARBA"/>
</dbReference>
<evidence type="ECO:0000259" key="1">
    <source>
        <dbReference type="PROSITE" id="PS50126"/>
    </source>
</evidence>
<proteinExistence type="predicted"/>
<protein>
    <submittedName>
        <fullName evidence="2">30S ribosomal protein S1</fullName>
    </submittedName>
</protein>
<dbReference type="Pfam" id="PF22706">
    <property type="entry name" value="Tex_central_region"/>
    <property type="match status" value="1"/>
</dbReference>
<dbReference type="Gene3D" id="3.30.420.140">
    <property type="entry name" value="YqgF/RNase H-like domain"/>
    <property type="match status" value="1"/>
</dbReference>
<reference evidence="2 3" key="1">
    <citation type="submission" date="2018-06" db="EMBL/GenBank/DDBJ databases">
        <authorList>
            <consortium name="Pathogen Informatics"/>
            <person name="Doyle S."/>
        </authorList>
    </citation>
    <scope>NUCLEOTIDE SEQUENCE [LARGE SCALE GENOMIC DNA]</scope>
    <source>
        <strain evidence="2 3">NCTC13163</strain>
    </source>
</reference>
<dbReference type="InterPro" id="IPR023323">
    <property type="entry name" value="Tex-like_dom_sf"/>
</dbReference>
<dbReference type="GO" id="GO:0003735">
    <property type="term" value="F:structural constituent of ribosome"/>
    <property type="evidence" value="ECO:0007669"/>
    <property type="project" value="TreeGrafter"/>
</dbReference>
<dbReference type="Gene3D" id="1.10.3500.10">
    <property type="entry name" value="Tex N-terminal region-like"/>
    <property type="match status" value="1"/>
</dbReference>
<dbReference type="InterPro" id="IPR023319">
    <property type="entry name" value="Tex-like_HTH_dom_sf"/>
</dbReference>
<dbReference type="InterPro" id="IPR050437">
    <property type="entry name" value="Ribos_protein_bS1-like"/>
</dbReference>
<organism evidence="2 3">
    <name type="scientific">Exiguobacterium aurantiacum</name>
    <dbReference type="NCBI Taxonomy" id="33987"/>
    <lineage>
        <taxon>Bacteria</taxon>
        <taxon>Bacillati</taxon>
        <taxon>Bacillota</taxon>
        <taxon>Bacilli</taxon>
        <taxon>Bacillales</taxon>
        <taxon>Bacillales Family XII. Incertae Sedis</taxon>
        <taxon>Exiguobacterium</taxon>
    </lineage>
</organism>
<dbReference type="SUPFAM" id="SSF50249">
    <property type="entry name" value="Nucleic acid-binding proteins"/>
    <property type="match status" value="1"/>
</dbReference>
<dbReference type="Pfam" id="PF00575">
    <property type="entry name" value="S1"/>
    <property type="match status" value="1"/>
</dbReference>
<dbReference type="Gene3D" id="1.10.150.310">
    <property type="entry name" value="Tex RuvX-like domain-like"/>
    <property type="match status" value="1"/>
</dbReference>
<dbReference type="SMART" id="SM00316">
    <property type="entry name" value="S1"/>
    <property type="match status" value="1"/>
</dbReference>
<keyword evidence="2" id="KW-0687">Ribonucleoprotein</keyword>
<dbReference type="InterPro" id="IPR044146">
    <property type="entry name" value="S1_Tex"/>
</dbReference>
<dbReference type="Gene3D" id="2.40.50.140">
    <property type="entry name" value="Nucleic acid-binding proteins"/>
    <property type="match status" value="1"/>
</dbReference>
<dbReference type="Pfam" id="PF17674">
    <property type="entry name" value="HHH_9"/>
    <property type="match status" value="1"/>
</dbReference>
<dbReference type="STRING" id="1397694.GCA_000702585_00161"/>
<dbReference type="SUPFAM" id="SSF47781">
    <property type="entry name" value="RuvA domain 2-like"/>
    <property type="match status" value="2"/>
</dbReference>
<dbReference type="Pfam" id="PF09371">
    <property type="entry name" value="Tex_N"/>
    <property type="match status" value="1"/>
</dbReference>
<dbReference type="Pfam" id="PF16921">
    <property type="entry name" value="Tex_YqgF"/>
    <property type="match status" value="1"/>
</dbReference>
<dbReference type="GO" id="GO:0006139">
    <property type="term" value="P:nucleobase-containing compound metabolic process"/>
    <property type="evidence" value="ECO:0007669"/>
    <property type="project" value="InterPro"/>
</dbReference>
<dbReference type="AlphaFoldDB" id="A0A377FYA4"/>
<dbReference type="InterPro" id="IPR012337">
    <property type="entry name" value="RNaseH-like_sf"/>
</dbReference>
<dbReference type="InterPro" id="IPR032639">
    <property type="entry name" value="Tex_YqgF"/>
</dbReference>
<dbReference type="FunFam" id="3.30.420.140:FF:000001">
    <property type="entry name" value="RNA-binding transcriptional accessory protein"/>
    <property type="match status" value="1"/>
</dbReference>
<dbReference type="PANTHER" id="PTHR10724">
    <property type="entry name" value="30S RIBOSOMAL PROTEIN S1"/>
    <property type="match status" value="1"/>
</dbReference>
<name>A0A377FYA4_9BACL</name>
<dbReference type="Pfam" id="PF12836">
    <property type="entry name" value="HHH_3"/>
    <property type="match status" value="1"/>
</dbReference>
<dbReference type="GO" id="GO:0003729">
    <property type="term" value="F:mRNA binding"/>
    <property type="evidence" value="ECO:0007669"/>
    <property type="project" value="TreeGrafter"/>
</dbReference>
<dbReference type="SUPFAM" id="SSF158832">
    <property type="entry name" value="Tex N-terminal region-like"/>
    <property type="match status" value="1"/>
</dbReference>
<dbReference type="SMART" id="SM00732">
    <property type="entry name" value="YqgFc"/>
    <property type="match status" value="1"/>
</dbReference>
<sequence length="730" mass="82392">MSSPRQFATLQYERTEKEVIRLITKIAKELKLKASQVETVRQLAADGATIPFMARYRKEMTGNLDEVEIKAILDAVQYEENLHKRKTDVLAKLEELEKSTPELARALEAATTLQQVDDIYLPYRPKRRTKAEQGREKGLQQLADWYRAPSVYSLEDAQKLAGDVPLDEALPFVQSIIGEEWGEEATLRQTLRTRVRKEALLRSRKKKQAEDEKEIFAQYYEYEEKVAGIVPHRVLALNRGERTDVLQVKLVFDETGFMDQVLRRFDRLPVEKRELVVHAVKETYKKSVFPAIEREIRGELTETAEEQAIDVFAKNLKQLYMQPPLREVVVLGIDPAYRTGCKWAVVNEIGKVEEVGVFYPTAPKHDIAGSEKVLSSLVKRYPISVIVIGNGTASRETEQFVANWLKTAEREIAYAIVNEAGASVYSASEVARTEFPELKVEERSAVSIARRIQDAMAELVKVDPQSVGVGQYQHDVSQNKLKNSLEFVVESVVNMVGVDVNRASESLLMYVSGLNKTTAKNIVAYRDEFGRFDTRKEIKKVPRLGAKAYEQAAGFLRITNGSDVLDQTEIHPESYKLTLSLLKELGVKKQAVGTAELRDRLKAVDARELSEKLGAGLPTVEDILKSLAKPGRDPREDIQKPLLRTDVMDLDDLKVGMEFQGTVRNVIDFGAFVDIGVKQDGLVHISKLSNRYVKHPLDVVAVGDIVTVWIEQVDVNRGRISLTMLEPSKQ</sequence>
<dbReference type="PROSITE" id="PS50126">
    <property type="entry name" value="S1"/>
    <property type="match status" value="1"/>
</dbReference>
<dbReference type="PANTHER" id="PTHR10724:SF10">
    <property type="entry name" value="S1 RNA-BINDING DOMAIN-CONTAINING PROTEIN 1"/>
    <property type="match status" value="1"/>
</dbReference>
<dbReference type="SUPFAM" id="SSF53098">
    <property type="entry name" value="Ribonuclease H-like"/>
    <property type="match status" value="1"/>
</dbReference>
<evidence type="ECO:0000313" key="2">
    <source>
        <dbReference type="EMBL" id="STO09303.1"/>
    </source>
</evidence>
<dbReference type="GO" id="GO:0005840">
    <property type="term" value="C:ribosome"/>
    <property type="evidence" value="ECO:0007669"/>
    <property type="project" value="UniProtKB-KW"/>
</dbReference>
<dbReference type="Gene3D" id="1.10.10.650">
    <property type="entry name" value="RuvA domain 2-like"/>
    <property type="match status" value="1"/>
</dbReference>
<dbReference type="EMBL" id="UGGP01000001">
    <property type="protein sequence ID" value="STO09303.1"/>
    <property type="molecule type" value="Genomic_DNA"/>
</dbReference>
<dbReference type="InterPro" id="IPR003029">
    <property type="entry name" value="S1_domain"/>
</dbReference>
<dbReference type="FunFam" id="1.10.10.650:FF:000001">
    <property type="entry name" value="S1 RNA-binding domain 1"/>
    <property type="match status" value="1"/>
</dbReference>
<dbReference type="GO" id="GO:0006412">
    <property type="term" value="P:translation"/>
    <property type="evidence" value="ECO:0007669"/>
    <property type="project" value="TreeGrafter"/>
</dbReference>
<dbReference type="FunFam" id="1.10.150.310:FF:000001">
    <property type="entry name" value="RNA-binding transcriptional accessory protein"/>
    <property type="match status" value="1"/>
</dbReference>
<gene>
    <name evidence="2" type="primary">yhgF</name>
    <name evidence="2" type="ORF">NCTC13163_02736</name>
</gene>
<dbReference type="Proteomes" id="UP000254060">
    <property type="component" value="Unassembled WGS sequence"/>
</dbReference>
<dbReference type="SMR" id="A0A377FYA4"/>
<dbReference type="InterPro" id="IPR012340">
    <property type="entry name" value="NA-bd_OB-fold"/>
</dbReference>
<dbReference type="InterPro" id="IPR006641">
    <property type="entry name" value="YqgF/RNaseH-like_dom"/>
</dbReference>
<feature type="domain" description="S1 motif" evidence="1">
    <location>
        <begin position="656"/>
        <end position="725"/>
    </location>
</feature>
<keyword evidence="2" id="KW-0689">Ribosomal protein</keyword>
<dbReference type="InterPro" id="IPR041692">
    <property type="entry name" value="HHH_9"/>
</dbReference>
<dbReference type="InterPro" id="IPR037027">
    <property type="entry name" value="YqgF/RNaseH-like_dom_sf"/>
</dbReference>
<dbReference type="InterPro" id="IPR018974">
    <property type="entry name" value="Tex-like_N"/>
</dbReference>
<dbReference type="CDD" id="cd05685">
    <property type="entry name" value="S1_Tex"/>
    <property type="match status" value="1"/>
</dbReference>
<dbReference type="InterPro" id="IPR055179">
    <property type="entry name" value="Tex-like_central_region"/>
</dbReference>